<evidence type="ECO:0000256" key="1">
    <source>
        <dbReference type="ARBA" id="ARBA00010617"/>
    </source>
</evidence>
<comment type="cofactor">
    <cofactor evidence="4">
        <name>heme</name>
        <dbReference type="ChEBI" id="CHEBI:30413"/>
    </cofactor>
</comment>
<keyword evidence="2 4" id="KW-0479">Metal-binding</keyword>
<keyword evidence="5" id="KW-0503">Monooxygenase</keyword>
<dbReference type="CDD" id="cd11072">
    <property type="entry name" value="CYP71-like"/>
    <property type="match status" value="1"/>
</dbReference>
<dbReference type="SUPFAM" id="SSF48264">
    <property type="entry name" value="Cytochrome P450"/>
    <property type="match status" value="1"/>
</dbReference>
<dbReference type="AlphaFoldDB" id="A0A835LH17"/>
<sequence>MSRSSSTIKTECGIILHTVEMAFPAYLLKWLAEQQLRYSYHLFPFSLLISFFIFILLRLINGAWSQKPNLPPFPPKYPIIGNLHQLGTLVHRSLRDLSDKYGPIMLLHLGGVPTLVVSSKEWAKEILKTHDITFANRPHTTAAKLLFYGCIDGAFAPYGEYWRQVRKIFVIELLSIKRVQSFSFIREEEITNMIKKISHLCSEGATINLSEMLLGLSNDIVSRCALGRKHENKDGENKFGDLSRELEQLLGAFSFGDLFPWLGWMDSLTGLIEKIKKVSRDLDTFLDEIVDEHVKQMKQDGSDDKNDFVDILLHVQKNNILNTKFTREHIKALLLDMFVGGTDTTSTTIEWAIAELVKNPKIMKTVQEEVRRMTSKKQKLDEEDIQQMDYLKSVVKETLRLHPPLPLLVPHESSAATNLKGYHVPSKTRVYINAWAIQRDPEMWNNPEEFSPERFSSDLKGQNYEYLPFGSGRRGCPGMSFGLVVSESVIANLLYWFDWELPGGANNEDLDMSESFGLVVTKKIPLHLVPTSHCFSL</sequence>
<keyword evidence="6" id="KW-1133">Transmembrane helix</keyword>
<evidence type="ECO:0000256" key="5">
    <source>
        <dbReference type="RuleBase" id="RU000461"/>
    </source>
</evidence>
<evidence type="ECO:0000313" key="8">
    <source>
        <dbReference type="Proteomes" id="UP000631114"/>
    </source>
</evidence>
<dbReference type="InterPro" id="IPR017972">
    <property type="entry name" value="Cyt_P450_CS"/>
</dbReference>
<dbReference type="GO" id="GO:0004497">
    <property type="term" value="F:monooxygenase activity"/>
    <property type="evidence" value="ECO:0007669"/>
    <property type="project" value="UniProtKB-KW"/>
</dbReference>
<keyword evidence="3 4" id="KW-0408">Iron</keyword>
<reference evidence="7 8" key="1">
    <citation type="submission" date="2020-10" db="EMBL/GenBank/DDBJ databases">
        <title>The Coptis chinensis genome and diversification of protoberbering-type alkaloids.</title>
        <authorList>
            <person name="Wang B."/>
            <person name="Shu S."/>
            <person name="Song C."/>
            <person name="Liu Y."/>
        </authorList>
    </citation>
    <scope>NUCLEOTIDE SEQUENCE [LARGE SCALE GENOMIC DNA]</scope>
    <source>
        <strain evidence="7">HL-2020</strain>
        <tissue evidence="7">Leaf</tissue>
    </source>
</reference>
<dbReference type="InterPro" id="IPR002401">
    <property type="entry name" value="Cyt_P450_E_grp-I"/>
</dbReference>
<dbReference type="Proteomes" id="UP000631114">
    <property type="component" value="Unassembled WGS sequence"/>
</dbReference>
<keyword evidence="4 5" id="KW-0349">Heme</keyword>
<accession>A0A835LH17</accession>
<dbReference type="PRINTS" id="PR00385">
    <property type="entry name" value="P450"/>
</dbReference>
<evidence type="ECO:0000256" key="4">
    <source>
        <dbReference type="PIRSR" id="PIRSR602401-1"/>
    </source>
</evidence>
<dbReference type="GO" id="GO:0020037">
    <property type="term" value="F:heme binding"/>
    <property type="evidence" value="ECO:0007669"/>
    <property type="project" value="InterPro"/>
</dbReference>
<feature type="transmembrane region" description="Helical" evidence="6">
    <location>
        <begin position="38"/>
        <end position="60"/>
    </location>
</feature>
<keyword evidence="8" id="KW-1185">Reference proteome</keyword>
<dbReference type="GO" id="GO:0044550">
    <property type="term" value="P:secondary metabolite biosynthetic process"/>
    <property type="evidence" value="ECO:0007669"/>
    <property type="project" value="UniProtKB-ARBA"/>
</dbReference>
<dbReference type="FunFam" id="1.10.630.10:FF:000011">
    <property type="entry name" value="Cytochrome P450 83B1"/>
    <property type="match status" value="1"/>
</dbReference>
<keyword evidence="6" id="KW-0812">Transmembrane</keyword>
<evidence type="ECO:0000313" key="7">
    <source>
        <dbReference type="EMBL" id="KAF9594445.1"/>
    </source>
</evidence>
<dbReference type="PANTHER" id="PTHR47955">
    <property type="entry name" value="CYTOCHROME P450 FAMILY 71 PROTEIN"/>
    <property type="match status" value="1"/>
</dbReference>
<organism evidence="7 8">
    <name type="scientific">Coptis chinensis</name>
    <dbReference type="NCBI Taxonomy" id="261450"/>
    <lineage>
        <taxon>Eukaryota</taxon>
        <taxon>Viridiplantae</taxon>
        <taxon>Streptophyta</taxon>
        <taxon>Embryophyta</taxon>
        <taxon>Tracheophyta</taxon>
        <taxon>Spermatophyta</taxon>
        <taxon>Magnoliopsida</taxon>
        <taxon>Ranunculales</taxon>
        <taxon>Ranunculaceae</taxon>
        <taxon>Coptidoideae</taxon>
        <taxon>Coptis</taxon>
    </lineage>
</organism>
<protein>
    <recommendedName>
        <fullName evidence="9">Cytochrome P450 71A1</fullName>
    </recommendedName>
</protein>
<dbReference type="PANTHER" id="PTHR47955:SF18">
    <property type="entry name" value="CYTOCHROME P450 71A1-LIKE"/>
    <property type="match status" value="1"/>
</dbReference>
<comment type="similarity">
    <text evidence="1 5">Belongs to the cytochrome P450 family.</text>
</comment>
<dbReference type="Gene3D" id="1.10.630.10">
    <property type="entry name" value="Cytochrome P450"/>
    <property type="match status" value="1"/>
</dbReference>
<dbReference type="InterPro" id="IPR036396">
    <property type="entry name" value="Cyt_P450_sf"/>
</dbReference>
<dbReference type="GO" id="GO:0005506">
    <property type="term" value="F:iron ion binding"/>
    <property type="evidence" value="ECO:0007669"/>
    <property type="project" value="InterPro"/>
</dbReference>
<evidence type="ECO:0008006" key="9">
    <source>
        <dbReference type="Google" id="ProtNLM"/>
    </source>
</evidence>
<feature type="binding site" description="axial binding residue" evidence="4">
    <location>
        <position position="476"/>
    </location>
    <ligand>
        <name>heme</name>
        <dbReference type="ChEBI" id="CHEBI:30413"/>
    </ligand>
    <ligandPart>
        <name>Fe</name>
        <dbReference type="ChEBI" id="CHEBI:18248"/>
    </ligandPart>
</feature>
<dbReference type="Pfam" id="PF00067">
    <property type="entry name" value="p450"/>
    <property type="match status" value="1"/>
</dbReference>
<keyword evidence="6" id="KW-0472">Membrane</keyword>
<keyword evidence="5" id="KW-0560">Oxidoreductase</keyword>
<evidence type="ECO:0000256" key="6">
    <source>
        <dbReference type="SAM" id="Phobius"/>
    </source>
</evidence>
<name>A0A835LH17_9MAGN</name>
<proteinExistence type="inferred from homology"/>
<dbReference type="GO" id="GO:0016705">
    <property type="term" value="F:oxidoreductase activity, acting on paired donors, with incorporation or reduction of molecular oxygen"/>
    <property type="evidence" value="ECO:0007669"/>
    <property type="project" value="InterPro"/>
</dbReference>
<dbReference type="PRINTS" id="PR00463">
    <property type="entry name" value="EP450I"/>
</dbReference>
<dbReference type="OrthoDB" id="1470350at2759"/>
<evidence type="ECO:0000256" key="3">
    <source>
        <dbReference type="ARBA" id="ARBA00023004"/>
    </source>
</evidence>
<dbReference type="PROSITE" id="PS00086">
    <property type="entry name" value="CYTOCHROME_P450"/>
    <property type="match status" value="1"/>
</dbReference>
<comment type="caution">
    <text evidence="7">The sequence shown here is derived from an EMBL/GenBank/DDBJ whole genome shotgun (WGS) entry which is preliminary data.</text>
</comment>
<dbReference type="EMBL" id="JADFTS010000008">
    <property type="protein sequence ID" value="KAF9594445.1"/>
    <property type="molecule type" value="Genomic_DNA"/>
</dbReference>
<dbReference type="InterPro" id="IPR001128">
    <property type="entry name" value="Cyt_P450"/>
</dbReference>
<evidence type="ECO:0000256" key="2">
    <source>
        <dbReference type="ARBA" id="ARBA00022723"/>
    </source>
</evidence>
<gene>
    <name evidence="7" type="ORF">IFM89_031047</name>
</gene>